<dbReference type="Proteomes" id="UP001204953">
    <property type="component" value="Unassembled WGS sequence"/>
</dbReference>
<sequence length="140" mass="16233">MIAITVVEDFMLRDLTIQNYRCFKDFHIDGLAQVNLIVGMNNSGKTSLLEAIYLLVNKINSQSLVYLLHKRGEIIERLGLSMSGEPQHHQIEYQVRHLFYNHRPSLEQIISFRSTSYPQSSILLQTNQQKPSFFGDILKH</sequence>
<name>A0AAE3GXK9_9CYAN</name>
<dbReference type="InterPro" id="IPR051396">
    <property type="entry name" value="Bact_Antivir_Def_Nuclease"/>
</dbReference>
<dbReference type="Gene3D" id="3.40.50.300">
    <property type="entry name" value="P-loop containing nucleotide triphosphate hydrolases"/>
    <property type="match status" value="1"/>
</dbReference>
<dbReference type="EMBL" id="JAMZMM010000612">
    <property type="protein sequence ID" value="MCP2732470.1"/>
    <property type="molecule type" value="Genomic_DNA"/>
</dbReference>
<evidence type="ECO:0000259" key="1">
    <source>
        <dbReference type="Pfam" id="PF13175"/>
    </source>
</evidence>
<reference evidence="2" key="1">
    <citation type="submission" date="2022-06" db="EMBL/GenBank/DDBJ databases">
        <title>New cyanobacteria of genus Symplocastrum in benthos of Lake Baikal.</title>
        <authorList>
            <person name="Sorokovikova E."/>
            <person name="Tikhonova I."/>
            <person name="Krasnopeev A."/>
            <person name="Evseev P."/>
            <person name="Gladkikh A."/>
            <person name="Belykh O."/>
        </authorList>
    </citation>
    <scope>NUCLEOTIDE SEQUENCE</scope>
    <source>
        <strain evidence="2">BBK-W-15</strain>
    </source>
</reference>
<dbReference type="RefSeq" id="WP_254015181.1">
    <property type="nucleotide sequence ID" value="NZ_JAMZMM010000612.1"/>
</dbReference>
<dbReference type="SUPFAM" id="SSF52540">
    <property type="entry name" value="P-loop containing nucleoside triphosphate hydrolases"/>
    <property type="match status" value="1"/>
</dbReference>
<evidence type="ECO:0000313" key="2">
    <source>
        <dbReference type="EMBL" id="MCP2732470.1"/>
    </source>
</evidence>
<accession>A0AAE3GXK9</accession>
<dbReference type="InterPro" id="IPR027417">
    <property type="entry name" value="P-loop_NTPase"/>
</dbReference>
<dbReference type="GO" id="GO:0005524">
    <property type="term" value="F:ATP binding"/>
    <property type="evidence" value="ECO:0007669"/>
    <property type="project" value="UniProtKB-KW"/>
</dbReference>
<comment type="caution">
    <text evidence="2">The sequence shown here is derived from an EMBL/GenBank/DDBJ whole genome shotgun (WGS) entry which is preliminary data.</text>
</comment>
<keyword evidence="2" id="KW-0067">ATP-binding</keyword>
<protein>
    <submittedName>
        <fullName evidence="2">ATP-binding protein</fullName>
    </submittedName>
</protein>
<dbReference type="AlphaFoldDB" id="A0AAE3GXK9"/>
<organism evidence="2 3">
    <name type="scientific">Limnofasciculus baicalensis BBK-W-15</name>
    <dbReference type="NCBI Taxonomy" id="2699891"/>
    <lineage>
        <taxon>Bacteria</taxon>
        <taxon>Bacillati</taxon>
        <taxon>Cyanobacteriota</taxon>
        <taxon>Cyanophyceae</taxon>
        <taxon>Coleofasciculales</taxon>
        <taxon>Coleofasciculaceae</taxon>
        <taxon>Limnofasciculus</taxon>
        <taxon>Limnofasciculus baicalensis</taxon>
    </lineage>
</organism>
<gene>
    <name evidence="2" type="ORF">NJ959_28980</name>
</gene>
<dbReference type="PANTHER" id="PTHR43581">
    <property type="entry name" value="ATP/GTP PHOSPHATASE"/>
    <property type="match status" value="1"/>
</dbReference>
<dbReference type="InterPro" id="IPR041685">
    <property type="entry name" value="AAA_GajA/Old/RecF-like"/>
</dbReference>
<proteinExistence type="predicted"/>
<keyword evidence="2" id="KW-0547">Nucleotide-binding</keyword>
<evidence type="ECO:0000313" key="3">
    <source>
        <dbReference type="Proteomes" id="UP001204953"/>
    </source>
</evidence>
<feature type="domain" description="Endonuclease GajA/Old nuclease/RecF-like AAA" evidence="1">
    <location>
        <begin position="11"/>
        <end position="62"/>
    </location>
</feature>
<dbReference type="PANTHER" id="PTHR43581:SF4">
    <property type="entry name" value="ATP_GTP PHOSPHATASE"/>
    <property type="match status" value="1"/>
</dbReference>
<keyword evidence="3" id="KW-1185">Reference proteome</keyword>
<dbReference type="Pfam" id="PF13175">
    <property type="entry name" value="AAA_15"/>
    <property type="match status" value="1"/>
</dbReference>